<proteinExistence type="predicted"/>
<keyword evidence="5" id="KW-1185">Reference proteome</keyword>
<dbReference type="InterPro" id="IPR050628">
    <property type="entry name" value="SNF2_RAD54_helicase_TF"/>
</dbReference>
<dbReference type="InterPro" id="IPR027417">
    <property type="entry name" value="P-loop_NTPase"/>
</dbReference>
<dbReference type="Proteomes" id="UP000016931">
    <property type="component" value="Unassembled WGS sequence"/>
</dbReference>
<name>N1QKP7_SPHMS</name>
<reference evidence="4 5" key="1">
    <citation type="journal article" date="2012" name="PLoS Pathog.">
        <title>Diverse lifestyles and strategies of plant pathogenesis encoded in the genomes of eighteen Dothideomycetes fungi.</title>
        <authorList>
            <person name="Ohm R.A."/>
            <person name="Feau N."/>
            <person name="Henrissat B."/>
            <person name="Schoch C.L."/>
            <person name="Horwitz B.A."/>
            <person name="Barry K.W."/>
            <person name="Condon B.J."/>
            <person name="Copeland A.C."/>
            <person name="Dhillon B."/>
            <person name="Glaser F."/>
            <person name="Hesse C.N."/>
            <person name="Kosti I."/>
            <person name="LaButti K."/>
            <person name="Lindquist E.A."/>
            <person name="Lucas S."/>
            <person name="Salamov A.A."/>
            <person name="Bradshaw R.E."/>
            <person name="Ciuffetti L."/>
            <person name="Hamelin R.C."/>
            <person name="Kema G.H.J."/>
            <person name="Lawrence C."/>
            <person name="Scott J.A."/>
            <person name="Spatafora J.W."/>
            <person name="Turgeon B.G."/>
            <person name="de Wit P.J.G.M."/>
            <person name="Zhong S."/>
            <person name="Goodwin S.B."/>
            <person name="Grigoriev I.V."/>
        </authorList>
    </citation>
    <scope>NUCLEOTIDE SEQUENCE [LARGE SCALE GENOMIC DNA]</scope>
    <source>
        <strain evidence="4 5">SO2202</strain>
    </source>
</reference>
<keyword evidence="1" id="KW-0547">Nucleotide-binding</keyword>
<dbReference type="EMBL" id="KB456260">
    <property type="protein sequence ID" value="EMF17836.1"/>
    <property type="molecule type" value="Genomic_DNA"/>
</dbReference>
<dbReference type="GO" id="GO:0016787">
    <property type="term" value="F:hydrolase activity"/>
    <property type="evidence" value="ECO:0007669"/>
    <property type="project" value="UniProtKB-KW"/>
</dbReference>
<evidence type="ECO:0000256" key="3">
    <source>
        <dbReference type="ARBA" id="ARBA00022840"/>
    </source>
</evidence>
<evidence type="ECO:0000256" key="2">
    <source>
        <dbReference type="ARBA" id="ARBA00022801"/>
    </source>
</evidence>
<dbReference type="AlphaFoldDB" id="N1QKP7"/>
<dbReference type="OrthoDB" id="448448at2759"/>
<organism evidence="4 5">
    <name type="scientific">Sphaerulina musiva (strain SO2202)</name>
    <name type="common">Poplar stem canker fungus</name>
    <name type="synonym">Septoria musiva</name>
    <dbReference type="NCBI Taxonomy" id="692275"/>
    <lineage>
        <taxon>Eukaryota</taxon>
        <taxon>Fungi</taxon>
        <taxon>Dikarya</taxon>
        <taxon>Ascomycota</taxon>
        <taxon>Pezizomycotina</taxon>
        <taxon>Dothideomycetes</taxon>
        <taxon>Dothideomycetidae</taxon>
        <taxon>Mycosphaerellales</taxon>
        <taxon>Mycosphaerellaceae</taxon>
        <taxon>Sphaerulina</taxon>
    </lineage>
</organism>
<evidence type="ECO:0000256" key="1">
    <source>
        <dbReference type="ARBA" id="ARBA00022741"/>
    </source>
</evidence>
<dbReference type="PANTHER" id="PTHR45626">
    <property type="entry name" value="TRANSCRIPTION TERMINATION FACTOR 2-RELATED"/>
    <property type="match status" value="1"/>
</dbReference>
<dbReference type="Gene3D" id="3.40.50.300">
    <property type="entry name" value="P-loop containing nucleotide triphosphate hydrolases"/>
    <property type="match status" value="1"/>
</dbReference>
<dbReference type="GO" id="GO:0008094">
    <property type="term" value="F:ATP-dependent activity, acting on DNA"/>
    <property type="evidence" value="ECO:0007669"/>
    <property type="project" value="TreeGrafter"/>
</dbReference>
<keyword evidence="3" id="KW-0067">ATP-binding</keyword>
<dbReference type="RefSeq" id="XP_016765957.1">
    <property type="nucleotide sequence ID" value="XM_016903852.1"/>
</dbReference>
<protein>
    <recommendedName>
        <fullName evidence="6">Helicase C-terminal domain-containing protein</fullName>
    </recommendedName>
</protein>
<dbReference type="GeneID" id="27900989"/>
<evidence type="ECO:0000313" key="5">
    <source>
        <dbReference type="Proteomes" id="UP000016931"/>
    </source>
</evidence>
<dbReference type="GO" id="GO:0005634">
    <property type="term" value="C:nucleus"/>
    <property type="evidence" value="ECO:0007669"/>
    <property type="project" value="TreeGrafter"/>
</dbReference>
<dbReference type="SUPFAM" id="SSF52540">
    <property type="entry name" value="P-loop containing nucleoside triphosphate hydrolases"/>
    <property type="match status" value="1"/>
</dbReference>
<gene>
    <name evidence="4" type="ORF">SEPMUDRAFT_146767</name>
</gene>
<dbReference type="GO" id="GO:0005524">
    <property type="term" value="F:ATP binding"/>
    <property type="evidence" value="ECO:0007669"/>
    <property type="project" value="UniProtKB-KW"/>
</dbReference>
<dbReference type="eggNOG" id="KOG1001">
    <property type="taxonomic scope" value="Eukaryota"/>
</dbReference>
<evidence type="ECO:0008006" key="6">
    <source>
        <dbReference type="Google" id="ProtNLM"/>
    </source>
</evidence>
<dbReference type="GO" id="GO:0006281">
    <property type="term" value="P:DNA repair"/>
    <property type="evidence" value="ECO:0007669"/>
    <property type="project" value="TreeGrafter"/>
</dbReference>
<dbReference type="HOGENOM" id="CLU_1670480_0_0_1"/>
<keyword evidence="2" id="KW-0378">Hydrolase</keyword>
<sequence length="158" mass="17131">MLPAFFLVGPRDELGGIIPEDSLPTNYFSSGTMGGLLQSLSAATETEKTVVFGHWTLFLDLVEGRLKQDGFKLCRVEGKMNAQPADAALESLQVDDETTIMLASLGVCPVSLKLTAANNVPPSPLRYVVGKCHCLGQKKEIRAFLLVMDKSIERSTCL</sequence>
<dbReference type="STRING" id="692275.N1QKP7"/>
<accession>N1QKP7</accession>
<evidence type="ECO:0000313" key="4">
    <source>
        <dbReference type="EMBL" id="EMF17836.1"/>
    </source>
</evidence>
<dbReference type="PANTHER" id="PTHR45626:SF11">
    <property type="entry name" value="FAMILY HELICASE, PUTATIVE (AFU_ORTHOLOGUE AFUA_5G06590)-RELATED"/>
    <property type="match status" value="1"/>
</dbReference>